<dbReference type="AlphaFoldDB" id="A0A2T0BIQ3"/>
<gene>
    <name evidence="2" type="primary">rpfG_2</name>
    <name evidence="2" type="ORF">CLVI_07010</name>
</gene>
<sequence length="197" mass="22802">MQYTEKEFYHDIIDSMITALESRDLYTSGHSERVSNMAYKVCELLGLDENTKEIIHIAAHLHDIGKIGIQDAILNKKEKLTDTEWAILEKHSEIGYNILIKSKLLKDVAQIVLCHHERWDGKGYPNMLKDEDIPYGSRIIAICDSIDAMKTDRPYRKALDNDTCKEEIKKNIGIMYDPILAQCTIENWDIILKETYK</sequence>
<dbReference type="PROSITE" id="PS51832">
    <property type="entry name" value="HD_GYP"/>
    <property type="match status" value="1"/>
</dbReference>
<dbReference type="EMBL" id="PVXQ01000005">
    <property type="protein sequence ID" value="PRR83754.1"/>
    <property type="molecule type" value="Genomic_DNA"/>
</dbReference>
<dbReference type="EC" id="3.1.4.52" evidence="2"/>
<dbReference type="InterPro" id="IPR006675">
    <property type="entry name" value="HDIG_dom"/>
</dbReference>
<keyword evidence="3" id="KW-1185">Reference proteome</keyword>
<organism evidence="2 3">
    <name type="scientific">Clostridium vincentii</name>
    <dbReference type="NCBI Taxonomy" id="52704"/>
    <lineage>
        <taxon>Bacteria</taxon>
        <taxon>Bacillati</taxon>
        <taxon>Bacillota</taxon>
        <taxon>Clostridia</taxon>
        <taxon>Eubacteriales</taxon>
        <taxon>Clostridiaceae</taxon>
        <taxon>Clostridium</taxon>
    </lineage>
</organism>
<dbReference type="GO" id="GO:0071111">
    <property type="term" value="F:cyclic-guanylate-specific phosphodiesterase activity"/>
    <property type="evidence" value="ECO:0007669"/>
    <property type="project" value="UniProtKB-EC"/>
</dbReference>
<feature type="domain" description="HD-GYP" evidence="1">
    <location>
        <begin position="5"/>
        <end position="197"/>
    </location>
</feature>
<dbReference type="Pfam" id="PF13487">
    <property type="entry name" value="HD_5"/>
    <property type="match status" value="1"/>
</dbReference>
<dbReference type="SUPFAM" id="SSF109604">
    <property type="entry name" value="HD-domain/PDEase-like"/>
    <property type="match status" value="1"/>
</dbReference>
<dbReference type="PANTHER" id="PTHR43155">
    <property type="entry name" value="CYCLIC DI-GMP PHOSPHODIESTERASE PA4108-RELATED"/>
    <property type="match status" value="1"/>
</dbReference>
<comment type="caution">
    <text evidence="2">The sequence shown here is derived from an EMBL/GenBank/DDBJ whole genome shotgun (WGS) entry which is preliminary data.</text>
</comment>
<reference evidence="2 3" key="1">
    <citation type="submission" date="2018-03" db="EMBL/GenBank/DDBJ databases">
        <title>Genome sequence of Clostridium vincentii DSM 10228.</title>
        <authorList>
            <person name="Poehlein A."/>
            <person name="Daniel R."/>
        </authorList>
    </citation>
    <scope>NUCLEOTIDE SEQUENCE [LARGE SCALE GENOMIC DNA]</scope>
    <source>
        <strain evidence="2 3">DSM 10228</strain>
    </source>
</reference>
<evidence type="ECO:0000259" key="1">
    <source>
        <dbReference type="PROSITE" id="PS51832"/>
    </source>
</evidence>
<name>A0A2T0BIQ3_9CLOT</name>
<dbReference type="NCBIfam" id="TIGR00277">
    <property type="entry name" value="HDIG"/>
    <property type="match status" value="1"/>
</dbReference>
<dbReference type="InterPro" id="IPR003607">
    <property type="entry name" value="HD/PDEase_dom"/>
</dbReference>
<evidence type="ECO:0000313" key="2">
    <source>
        <dbReference type="EMBL" id="PRR83754.1"/>
    </source>
</evidence>
<dbReference type="CDD" id="cd00077">
    <property type="entry name" value="HDc"/>
    <property type="match status" value="1"/>
</dbReference>
<keyword evidence="2" id="KW-0378">Hydrolase</keyword>
<dbReference type="Proteomes" id="UP000239471">
    <property type="component" value="Unassembled WGS sequence"/>
</dbReference>
<dbReference type="InterPro" id="IPR037522">
    <property type="entry name" value="HD_GYP_dom"/>
</dbReference>
<protein>
    <submittedName>
        <fullName evidence="2">Cyclic di-GMP phosphodiesterase response regulator RpfG</fullName>
        <ecNumber evidence="2">3.1.4.52</ecNumber>
    </submittedName>
</protein>
<proteinExistence type="predicted"/>
<dbReference type="SMART" id="SM00471">
    <property type="entry name" value="HDc"/>
    <property type="match status" value="1"/>
</dbReference>
<accession>A0A2T0BIQ3</accession>
<evidence type="ECO:0000313" key="3">
    <source>
        <dbReference type="Proteomes" id="UP000239471"/>
    </source>
</evidence>
<dbReference type="Gene3D" id="1.10.3210.10">
    <property type="entry name" value="Hypothetical protein af1432"/>
    <property type="match status" value="1"/>
</dbReference>